<dbReference type="PANTHER" id="PTHR48100:SF15">
    <property type="entry name" value="SEDOHEPTULOSE 1,7-BISPHOSPHATASE"/>
    <property type="match status" value="1"/>
</dbReference>
<name>A0A4V3CYD7_LABRH</name>
<feature type="binding site" evidence="2">
    <location>
        <begin position="88"/>
        <end position="91"/>
    </location>
    <ligand>
        <name>substrate</name>
    </ligand>
</feature>
<dbReference type="InterPro" id="IPR029033">
    <property type="entry name" value="His_PPase_superfam"/>
</dbReference>
<evidence type="ECO:0000256" key="1">
    <source>
        <dbReference type="PIRSR" id="PIRSR613078-1"/>
    </source>
</evidence>
<dbReference type="EMBL" id="SNXZ01000006">
    <property type="protein sequence ID" value="TDP93758.1"/>
    <property type="molecule type" value="Genomic_DNA"/>
</dbReference>
<dbReference type="AlphaFoldDB" id="A0A4V3CYD7"/>
<keyword evidence="4" id="KW-1185">Reference proteome</keyword>
<feature type="binding site" evidence="2">
    <location>
        <position position="67"/>
    </location>
    <ligand>
        <name>substrate</name>
    </ligand>
</feature>
<dbReference type="SMART" id="SM00855">
    <property type="entry name" value="PGAM"/>
    <property type="match status" value="1"/>
</dbReference>
<dbReference type="CDD" id="cd07067">
    <property type="entry name" value="HP_PGM_like"/>
    <property type="match status" value="1"/>
</dbReference>
<dbReference type="Pfam" id="PF00300">
    <property type="entry name" value="His_Phos_1"/>
    <property type="match status" value="1"/>
</dbReference>
<dbReference type="PANTHER" id="PTHR48100">
    <property type="entry name" value="BROAD-SPECIFICITY PHOSPHATASE YOR283W-RELATED"/>
    <property type="match status" value="1"/>
</dbReference>
<dbReference type="InterPro" id="IPR013078">
    <property type="entry name" value="His_Pase_superF_clade-1"/>
</dbReference>
<feature type="active site" description="Tele-phosphohistidine intermediate" evidence="1">
    <location>
        <position position="14"/>
    </location>
</feature>
<feature type="binding site" evidence="2">
    <location>
        <begin position="26"/>
        <end position="27"/>
    </location>
    <ligand>
        <name>substrate</name>
    </ligand>
</feature>
<dbReference type="GO" id="GO:0070297">
    <property type="term" value="P:regulation of phosphorelay signal transduction system"/>
    <property type="evidence" value="ECO:0007669"/>
    <property type="project" value="TreeGrafter"/>
</dbReference>
<dbReference type="Proteomes" id="UP000295444">
    <property type="component" value="Unassembled WGS sequence"/>
</dbReference>
<feature type="active site" description="Proton donor/acceptor" evidence="1">
    <location>
        <position position="88"/>
    </location>
</feature>
<proteinExistence type="predicted"/>
<dbReference type="RefSeq" id="WP_133852768.1">
    <property type="nucleotide sequence ID" value="NZ_SNXZ01000006.1"/>
</dbReference>
<dbReference type="OrthoDB" id="4697614at2"/>
<dbReference type="InterPro" id="IPR050275">
    <property type="entry name" value="PGM_Phosphatase"/>
</dbReference>
<evidence type="ECO:0000256" key="2">
    <source>
        <dbReference type="PIRSR" id="PIRSR613078-2"/>
    </source>
</evidence>
<protein>
    <submittedName>
        <fullName evidence="3">Putative phosphoglycerate mutase</fullName>
    </submittedName>
</protein>
<evidence type="ECO:0000313" key="3">
    <source>
        <dbReference type="EMBL" id="TDP93758.1"/>
    </source>
</evidence>
<organism evidence="3 4">
    <name type="scientific">Labedaea rhizosphaerae</name>
    <dbReference type="NCBI Taxonomy" id="598644"/>
    <lineage>
        <taxon>Bacteria</taxon>
        <taxon>Bacillati</taxon>
        <taxon>Actinomycetota</taxon>
        <taxon>Actinomycetes</taxon>
        <taxon>Pseudonocardiales</taxon>
        <taxon>Pseudonocardiaceae</taxon>
        <taxon>Labedaea</taxon>
    </lineage>
</organism>
<reference evidence="3 4" key="1">
    <citation type="submission" date="2019-03" db="EMBL/GenBank/DDBJ databases">
        <title>Genomic Encyclopedia of Type Strains, Phase IV (KMG-IV): sequencing the most valuable type-strain genomes for metagenomic binning, comparative biology and taxonomic classification.</title>
        <authorList>
            <person name="Goeker M."/>
        </authorList>
    </citation>
    <scope>NUCLEOTIDE SEQUENCE [LARGE SCALE GENOMIC DNA]</scope>
    <source>
        <strain evidence="3 4">DSM 45361</strain>
    </source>
</reference>
<dbReference type="SUPFAM" id="SSF53254">
    <property type="entry name" value="Phosphoglycerate mutase-like"/>
    <property type="match status" value="1"/>
</dbReference>
<evidence type="ECO:0000313" key="4">
    <source>
        <dbReference type="Proteomes" id="UP000295444"/>
    </source>
</evidence>
<gene>
    <name evidence="3" type="ORF">EV186_106152</name>
</gene>
<dbReference type="Gene3D" id="3.40.50.1240">
    <property type="entry name" value="Phosphoglycerate mutase-like"/>
    <property type="match status" value="1"/>
</dbReference>
<dbReference type="GO" id="GO:0101006">
    <property type="term" value="F:protein histidine phosphatase activity"/>
    <property type="evidence" value="ECO:0007669"/>
    <property type="project" value="TreeGrafter"/>
</dbReference>
<sequence length="202" mass="21412">MAGEGKTGIYLLRHGQTEWSRDGRHTGRSDIPLTPEGEELARAAGRTLAGLRGGAAPALVLSSPRQRAVRTAELAGLTVDEQTEDLAEWDYGDYEGRTTPQIRESVPGWTVWTHPTPNGETAEQVGARARAVLDRVRPALADGDVVLIGHGHFSRVLVAAWLELPATKGVSFGMDAAAVSVLGDERGAPQIQHLNVPAGATA</sequence>
<accession>A0A4V3CYD7</accession>
<comment type="caution">
    <text evidence="3">The sequence shown here is derived from an EMBL/GenBank/DDBJ whole genome shotgun (WGS) entry which is preliminary data.</text>
</comment>